<dbReference type="AlphaFoldDB" id="A0A9P3L7Y2"/>
<organism evidence="1 2">
    <name type="scientific">Phanerochaete sordida</name>
    <dbReference type="NCBI Taxonomy" id="48140"/>
    <lineage>
        <taxon>Eukaryota</taxon>
        <taxon>Fungi</taxon>
        <taxon>Dikarya</taxon>
        <taxon>Basidiomycota</taxon>
        <taxon>Agaricomycotina</taxon>
        <taxon>Agaricomycetes</taxon>
        <taxon>Polyporales</taxon>
        <taxon>Phanerochaetaceae</taxon>
        <taxon>Phanerochaete</taxon>
    </lineage>
</organism>
<dbReference type="OrthoDB" id="3357985at2759"/>
<dbReference type="InterPro" id="IPR011333">
    <property type="entry name" value="SKP1/BTB/POZ_sf"/>
</dbReference>
<reference evidence="1 2" key="1">
    <citation type="submission" date="2021-08" db="EMBL/GenBank/DDBJ databases">
        <title>Draft Genome Sequence of Phanerochaete sordida strain YK-624.</title>
        <authorList>
            <person name="Mori T."/>
            <person name="Dohra H."/>
            <person name="Suzuki T."/>
            <person name="Kawagishi H."/>
            <person name="Hirai H."/>
        </authorList>
    </citation>
    <scope>NUCLEOTIDE SEQUENCE [LARGE SCALE GENOMIC DNA]</scope>
    <source>
        <strain evidence="1 2">YK-624</strain>
    </source>
</reference>
<evidence type="ECO:0000313" key="1">
    <source>
        <dbReference type="EMBL" id="GJE84433.1"/>
    </source>
</evidence>
<protein>
    <recommendedName>
        <fullName evidence="3">BTB domain-containing protein</fullName>
    </recommendedName>
</protein>
<gene>
    <name evidence="1" type="ORF">PsYK624_005090</name>
</gene>
<evidence type="ECO:0000313" key="2">
    <source>
        <dbReference type="Proteomes" id="UP000703269"/>
    </source>
</evidence>
<dbReference type="EMBL" id="BPQB01000001">
    <property type="protein sequence ID" value="GJE84433.1"/>
    <property type="molecule type" value="Genomic_DNA"/>
</dbReference>
<proteinExistence type="predicted"/>
<dbReference type="Proteomes" id="UP000703269">
    <property type="component" value="Unassembled WGS sequence"/>
</dbReference>
<dbReference type="Gene3D" id="3.30.710.10">
    <property type="entry name" value="Potassium Channel Kv1.1, Chain A"/>
    <property type="match status" value="1"/>
</dbReference>
<sequence>MASIVFSNMLGDAEPSGKVQSKHCPEDVPFVDLTEDSRTLEHLLRFIYPIERPVLSTLISTLRVLAAADKYMIDFVTKEVLEQFKQLAEKEPLRAYAAAFVQRNEAALNVAARACLLRPLPNVDQPAVSEQLESVTVAGYFCLRTYHLHCSVAASAVLRSHATDTSTSEKPWYAFTHDVCEMYMAGQRWWPRDWWARFVESIAASAGATPHPRVVQMLVGRLLERGVRDQHLNDHFDVARALEAFGQEAASDVEAVISAVKLEVRF</sequence>
<comment type="caution">
    <text evidence="1">The sequence shown here is derived from an EMBL/GenBank/DDBJ whole genome shotgun (WGS) entry which is preliminary data.</text>
</comment>
<evidence type="ECO:0008006" key="3">
    <source>
        <dbReference type="Google" id="ProtNLM"/>
    </source>
</evidence>
<accession>A0A9P3L7Y2</accession>
<name>A0A9P3L7Y2_9APHY</name>
<keyword evidence="2" id="KW-1185">Reference proteome</keyword>